<dbReference type="InterPro" id="IPR001962">
    <property type="entry name" value="Asn_synthase"/>
</dbReference>
<dbReference type="GO" id="GO:0006529">
    <property type="term" value="P:asparagine biosynthetic process"/>
    <property type="evidence" value="ECO:0007669"/>
    <property type="project" value="InterPro"/>
</dbReference>
<dbReference type="GO" id="GO:0004066">
    <property type="term" value="F:asparagine synthase (glutamine-hydrolyzing) activity"/>
    <property type="evidence" value="ECO:0007669"/>
    <property type="project" value="InterPro"/>
</dbReference>
<dbReference type="EMBL" id="MASU01000002">
    <property type="protein sequence ID" value="PXY37844.1"/>
    <property type="molecule type" value="Genomic_DNA"/>
</dbReference>
<dbReference type="SUPFAM" id="SSF52402">
    <property type="entry name" value="Adenine nucleotide alpha hydrolases-like"/>
    <property type="match status" value="1"/>
</dbReference>
<organism evidence="2 3">
    <name type="scientific">Prauserella flavalba</name>
    <dbReference type="NCBI Taxonomy" id="1477506"/>
    <lineage>
        <taxon>Bacteria</taxon>
        <taxon>Bacillati</taxon>
        <taxon>Actinomycetota</taxon>
        <taxon>Actinomycetes</taxon>
        <taxon>Pseudonocardiales</taxon>
        <taxon>Pseudonocardiaceae</taxon>
        <taxon>Prauserella</taxon>
    </lineage>
</organism>
<dbReference type="Proteomes" id="UP000247892">
    <property type="component" value="Unassembled WGS sequence"/>
</dbReference>
<gene>
    <name evidence="2" type="ORF">BA062_04335</name>
</gene>
<comment type="caution">
    <text evidence="2">The sequence shown here is derived from an EMBL/GenBank/DDBJ whole genome shotgun (WGS) entry which is preliminary data.</text>
</comment>
<dbReference type="Gene3D" id="3.40.50.620">
    <property type="entry name" value="HUPs"/>
    <property type="match status" value="1"/>
</dbReference>
<accession>A0A318LSY6</accession>
<dbReference type="OrthoDB" id="3361376at2"/>
<protein>
    <recommendedName>
        <fullName evidence="1">Asparagine synthetase domain-containing protein</fullName>
    </recommendedName>
</protein>
<evidence type="ECO:0000313" key="2">
    <source>
        <dbReference type="EMBL" id="PXY37844.1"/>
    </source>
</evidence>
<evidence type="ECO:0000259" key="1">
    <source>
        <dbReference type="Pfam" id="PF00733"/>
    </source>
</evidence>
<name>A0A318LSY6_9PSEU</name>
<dbReference type="InterPro" id="IPR014729">
    <property type="entry name" value="Rossmann-like_a/b/a_fold"/>
</dbReference>
<keyword evidence="3" id="KW-1185">Reference proteome</keyword>
<reference evidence="2 3" key="1">
    <citation type="submission" date="2016-07" db="EMBL/GenBank/DDBJ databases">
        <title>Draft genome sequence of Prauserella sp. YIM 121212, isolated from alkaline soil.</title>
        <authorList>
            <person name="Ruckert C."/>
            <person name="Albersmeier A."/>
            <person name="Jiang C.-L."/>
            <person name="Jiang Y."/>
            <person name="Kalinowski J."/>
            <person name="Schneider O."/>
            <person name="Winkler A."/>
            <person name="Zotchev S.B."/>
        </authorList>
    </citation>
    <scope>NUCLEOTIDE SEQUENCE [LARGE SCALE GENOMIC DNA]</scope>
    <source>
        <strain evidence="2 3">YIM 121212</strain>
    </source>
</reference>
<proteinExistence type="predicted"/>
<dbReference type="AlphaFoldDB" id="A0A318LSY6"/>
<sequence length="383" mass="42583">MDELEIAGGWVNGYERVPLPEPPYGSPRQVLDRILLPHLTRSPCLVAFSGGRDSSVLLAAAVHAARREGLPLPVPVTLTYPNAPATDEGQWQQAVLDHLGMDERVILSVLDEHDPIGPVAAPLLREHGLLWPPNIAPTWRMMNLARGGVLLTGESGDEVFGLKRITPLTKVLKARGKVRPRVYPYVARALAPAVVRRRWALRHHYRRPWLRHDVARLLARRDADDVAASSLHAGQHAWQFATRRSVRRAYETVRTLGETIGVEYVQTFGELELVAAVRETAGFWGWSGRTDAMRSLFGDLLPRTVLERDSKAAFASALFTTHTREFAGNWTGEGVDAELVDPGVLRRLWLSDTPSAPSMTLLQQAWLSTQDRAARPLRTSRTA</sequence>
<evidence type="ECO:0000313" key="3">
    <source>
        <dbReference type="Proteomes" id="UP000247892"/>
    </source>
</evidence>
<feature type="domain" description="Asparagine synthetase" evidence="1">
    <location>
        <begin position="41"/>
        <end position="353"/>
    </location>
</feature>
<dbReference type="Pfam" id="PF00733">
    <property type="entry name" value="Asn_synthase"/>
    <property type="match status" value="1"/>
</dbReference>